<name>A0A9D4Z423_ADICA</name>
<dbReference type="GO" id="GO:0005737">
    <property type="term" value="C:cytoplasm"/>
    <property type="evidence" value="ECO:0007669"/>
    <property type="project" value="TreeGrafter"/>
</dbReference>
<sequence>MSLVQMVSLGSQGFKVSQLGLGCMGLSAYGVSFLDTADAYGPFTNEVLLGKAIKHFPRESIQLATKFGGIIETGGFSIKGSADYVRKACEDSLKRLDVKYIDLYYQIRVDQSVPIEETVGELKKLVEEGKVKYIGLSEASSNTIRRAHAVHPITAVQLEWSLWSRDVEEDIIPTCRELGIGIVAYSPLGRGFFSGKATVEALDATDWRMSIGPRFQGGNLEKNKVFYEQIANLAKKHGCTPGQLALAWVFHQGDDIVPIPGTTKMKNFDENMGALRVKLSKKDIEEISAAVPANEVFGERYGGGLEKITYKYSDTPLLKV</sequence>
<accession>A0A9D4Z423</accession>
<evidence type="ECO:0000313" key="3">
    <source>
        <dbReference type="EMBL" id="KAI5060474.1"/>
    </source>
</evidence>
<keyword evidence="1" id="KW-0560">Oxidoreductase</keyword>
<dbReference type="Pfam" id="PF00248">
    <property type="entry name" value="Aldo_ket_red"/>
    <property type="match status" value="1"/>
</dbReference>
<organism evidence="3 4">
    <name type="scientific">Adiantum capillus-veneris</name>
    <name type="common">Maidenhair fern</name>
    <dbReference type="NCBI Taxonomy" id="13818"/>
    <lineage>
        <taxon>Eukaryota</taxon>
        <taxon>Viridiplantae</taxon>
        <taxon>Streptophyta</taxon>
        <taxon>Embryophyta</taxon>
        <taxon>Tracheophyta</taxon>
        <taxon>Polypodiopsida</taxon>
        <taxon>Polypodiidae</taxon>
        <taxon>Polypodiales</taxon>
        <taxon>Pteridineae</taxon>
        <taxon>Pteridaceae</taxon>
        <taxon>Vittarioideae</taxon>
        <taxon>Adiantum</taxon>
    </lineage>
</organism>
<dbReference type="AlphaFoldDB" id="A0A9D4Z423"/>
<dbReference type="Gene3D" id="3.20.20.100">
    <property type="entry name" value="NADP-dependent oxidoreductase domain"/>
    <property type="match status" value="1"/>
</dbReference>
<dbReference type="SUPFAM" id="SSF51430">
    <property type="entry name" value="NAD(P)-linked oxidoreductase"/>
    <property type="match status" value="1"/>
</dbReference>
<keyword evidence="4" id="KW-1185">Reference proteome</keyword>
<dbReference type="GO" id="GO:0016491">
    <property type="term" value="F:oxidoreductase activity"/>
    <property type="evidence" value="ECO:0007669"/>
    <property type="project" value="UniProtKB-KW"/>
</dbReference>
<reference evidence="3" key="1">
    <citation type="submission" date="2021-01" db="EMBL/GenBank/DDBJ databases">
        <title>Adiantum capillus-veneris genome.</title>
        <authorList>
            <person name="Fang Y."/>
            <person name="Liao Q."/>
        </authorList>
    </citation>
    <scope>NUCLEOTIDE SEQUENCE</scope>
    <source>
        <strain evidence="3">H3</strain>
        <tissue evidence="3">Leaf</tissue>
    </source>
</reference>
<dbReference type="OrthoDB" id="37537at2759"/>
<proteinExistence type="predicted"/>
<dbReference type="PANTHER" id="PTHR43625">
    <property type="entry name" value="AFLATOXIN B1 ALDEHYDE REDUCTASE"/>
    <property type="match status" value="1"/>
</dbReference>
<evidence type="ECO:0000256" key="1">
    <source>
        <dbReference type="ARBA" id="ARBA00023002"/>
    </source>
</evidence>
<dbReference type="InterPro" id="IPR036812">
    <property type="entry name" value="NAD(P)_OxRdtase_dom_sf"/>
</dbReference>
<dbReference type="InterPro" id="IPR023210">
    <property type="entry name" value="NADP_OxRdtase_dom"/>
</dbReference>
<protein>
    <recommendedName>
        <fullName evidence="2">NADP-dependent oxidoreductase domain-containing protein</fullName>
    </recommendedName>
</protein>
<comment type="caution">
    <text evidence="3">The sequence shown here is derived from an EMBL/GenBank/DDBJ whole genome shotgun (WGS) entry which is preliminary data.</text>
</comment>
<dbReference type="CDD" id="cd19145">
    <property type="entry name" value="AKR_AKR13D1"/>
    <property type="match status" value="1"/>
</dbReference>
<dbReference type="PANTHER" id="PTHR43625:SF81">
    <property type="entry name" value="OS01G0618100 PROTEIN"/>
    <property type="match status" value="1"/>
</dbReference>
<dbReference type="EMBL" id="JABFUD020000024">
    <property type="protein sequence ID" value="KAI5060474.1"/>
    <property type="molecule type" value="Genomic_DNA"/>
</dbReference>
<dbReference type="InterPro" id="IPR050791">
    <property type="entry name" value="Aldo-Keto_reductase"/>
</dbReference>
<gene>
    <name evidence="3" type="ORF">GOP47_0024894</name>
</gene>
<dbReference type="Proteomes" id="UP000886520">
    <property type="component" value="Chromosome 24"/>
</dbReference>
<evidence type="ECO:0000259" key="2">
    <source>
        <dbReference type="Pfam" id="PF00248"/>
    </source>
</evidence>
<evidence type="ECO:0000313" key="4">
    <source>
        <dbReference type="Proteomes" id="UP000886520"/>
    </source>
</evidence>
<feature type="domain" description="NADP-dependent oxidoreductase" evidence="2">
    <location>
        <begin position="28"/>
        <end position="290"/>
    </location>
</feature>